<dbReference type="Proteomes" id="UP000318733">
    <property type="component" value="Unassembled WGS sequence"/>
</dbReference>
<organism evidence="1 2">
    <name type="scientific">Mucilaginibacter corticis</name>
    <dbReference type="NCBI Taxonomy" id="2597670"/>
    <lineage>
        <taxon>Bacteria</taxon>
        <taxon>Pseudomonadati</taxon>
        <taxon>Bacteroidota</taxon>
        <taxon>Sphingobacteriia</taxon>
        <taxon>Sphingobacteriales</taxon>
        <taxon>Sphingobacteriaceae</taxon>
        <taxon>Mucilaginibacter</taxon>
    </lineage>
</organism>
<dbReference type="InterPro" id="IPR014710">
    <property type="entry name" value="RmlC-like_jellyroll"/>
</dbReference>
<name>A0A556MRW0_9SPHI</name>
<evidence type="ECO:0000313" key="2">
    <source>
        <dbReference type="Proteomes" id="UP000318733"/>
    </source>
</evidence>
<evidence type="ECO:0000313" key="1">
    <source>
        <dbReference type="EMBL" id="TSJ42617.1"/>
    </source>
</evidence>
<accession>A0A556MRW0</accession>
<gene>
    <name evidence="1" type="ORF">FO440_00040</name>
</gene>
<comment type="caution">
    <text evidence="1">The sequence shown here is derived from an EMBL/GenBank/DDBJ whole genome shotgun (WGS) entry which is preliminary data.</text>
</comment>
<dbReference type="EMBL" id="VLPK01000001">
    <property type="protein sequence ID" value="TSJ42617.1"/>
    <property type="molecule type" value="Genomic_DNA"/>
</dbReference>
<sequence>MSDTATFILLITPGGFEEMFLQFSRPALAMELPPVPTEKPGQEFFERMEKLNKQLGITVLPVF</sequence>
<dbReference type="Gene3D" id="2.60.120.10">
    <property type="entry name" value="Jelly Rolls"/>
    <property type="match status" value="1"/>
</dbReference>
<dbReference type="AlphaFoldDB" id="A0A556MRW0"/>
<reference evidence="1 2" key="1">
    <citation type="submission" date="2019-07" db="EMBL/GenBank/DDBJ databases">
        <authorList>
            <person name="Huq M.A."/>
        </authorList>
    </citation>
    <scope>NUCLEOTIDE SEQUENCE [LARGE SCALE GENOMIC DNA]</scope>
    <source>
        <strain evidence="1 2">MAH-19</strain>
    </source>
</reference>
<proteinExistence type="predicted"/>
<protein>
    <submittedName>
        <fullName evidence="1">Uncharacterized protein</fullName>
    </submittedName>
</protein>
<keyword evidence="2" id="KW-1185">Reference proteome</keyword>